<feature type="domain" description="Non-reducing end beta-L-arabinofuranosidase-like GH127 catalytic" evidence="2">
    <location>
        <begin position="36"/>
        <end position="413"/>
    </location>
</feature>
<evidence type="ECO:0000313" key="6">
    <source>
        <dbReference type="EMBL" id="PJJ83569.1"/>
    </source>
</evidence>
<feature type="signal peptide" evidence="1">
    <location>
        <begin position="1"/>
        <end position="18"/>
    </location>
</feature>
<dbReference type="SUPFAM" id="SSF48208">
    <property type="entry name" value="Six-hairpin glycosidases"/>
    <property type="match status" value="1"/>
</dbReference>
<dbReference type="InterPro" id="IPR032275">
    <property type="entry name" value="DUF4986"/>
</dbReference>
<gene>
    <name evidence="6" type="ORF">CLV57_0554</name>
</gene>
<feature type="chain" id="PRO_5014113762" evidence="1">
    <location>
        <begin position="19"/>
        <end position="790"/>
    </location>
</feature>
<accession>A0A2H9VRZ7</accession>
<proteinExistence type="predicted"/>
<feature type="domain" description="Non-reducing end beta-L-arabinofuranosidase-like GH127 middle" evidence="5">
    <location>
        <begin position="423"/>
        <end position="519"/>
    </location>
</feature>
<dbReference type="InterPro" id="IPR012878">
    <property type="entry name" value="Beta-AFase-like_GH127_cat"/>
</dbReference>
<evidence type="ECO:0000259" key="4">
    <source>
        <dbReference type="Pfam" id="PF20620"/>
    </source>
</evidence>
<reference evidence="6 7" key="1">
    <citation type="submission" date="2017-11" db="EMBL/GenBank/DDBJ databases">
        <title>Genomic Encyclopedia of Archaeal and Bacterial Type Strains, Phase II (KMG-II): From Individual Species to Whole Genera.</title>
        <authorList>
            <person name="Goeker M."/>
        </authorList>
    </citation>
    <scope>NUCLEOTIDE SEQUENCE [LARGE SCALE GENOMIC DNA]</scope>
    <source>
        <strain evidence="6 7">DSM 28175</strain>
    </source>
</reference>
<evidence type="ECO:0000313" key="7">
    <source>
        <dbReference type="Proteomes" id="UP000242687"/>
    </source>
</evidence>
<keyword evidence="1" id="KW-0732">Signal</keyword>
<evidence type="ECO:0000259" key="3">
    <source>
        <dbReference type="Pfam" id="PF16375"/>
    </source>
</evidence>
<dbReference type="EMBL" id="PGFJ01000001">
    <property type="protein sequence ID" value="PJJ83569.1"/>
    <property type="molecule type" value="Genomic_DNA"/>
</dbReference>
<name>A0A2H9VRZ7_9SPHI</name>
<dbReference type="AlphaFoldDB" id="A0A2H9VRZ7"/>
<dbReference type="GO" id="GO:0005975">
    <property type="term" value="P:carbohydrate metabolic process"/>
    <property type="evidence" value="ECO:0007669"/>
    <property type="project" value="InterPro"/>
</dbReference>
<protein>
    <submittedName>
        <fullName evidence="6">Uncharacterized protein</fullName>
    </submittedName>
</protein>
<dbReference type="InterPro" id="IPR049046">
    <property type="entry name" value="Beta-AFase-like_GH127_middle"/>
</dbReference>
<dbReference type="Pfam" id="PF20620">
    <property type="entry name" value="DUF6805"/>
    <property type="match status" value="1"/>
</dbReference>
<dbReference type="Pfam" id="PF16375">
    <property type="entry name" value="DUF4986"/>
    <property type="match status" value="1"/>
</dbReference>
<dbReference type="RefSeq" id="WP_211290017.1">
    <property type="nucleotide sequence ID" value="NZ_PGFJ01000001.1"/>
</dbReference>
<dbReference type="PANTHER" id="PTHR31151:SF0">
    <property type="entry name" value="PROLINE-TRNA LIGASE (DUF1680)"/>
    <property type="match status" value="1"/>
</dbReference>
<dbReference type="Pfam" id="PF20736">
    <property type="entry name" value="Glyco_hydro127M"/>
    <property type="match status" value="1"/>
</dbReference>
<sequence>MRSFFSMLLLGSSLAVSAQIPPKPSAPGLKLFRIQDVHLLPSPFKSAENIDLKYMLAMSPDRLLAPFLREAGLTPKAQSYTNWENTGLDGHVGGHYLTALALMEASNGSKEAHDRLVYMLTELKRCQDANGDGYIGGVPGSKELWAEVFKGNVGAIGKKWVPFYNIHKTFAGLRDAYVLTGNEMAKDMFIKFGDWFVKLSTTLTPEQLQTILRTEHGGPNEELADLYALTGDKKYLTAAYSFSHKAILEPLENDQDKLDNLHANTQIPKIIGFKRIADVSGDNKYDEAAKFFWNTVVNKRSVAIGGNSRRELFNPANDFSSMITEVQGPETCNTYNMLKLTEALFLSDPNSNYMDFYERALYNHILSSQHPTKGGFVYFTPMRPGHYRIYSQPETSMWCCVGSGMENHAKYAEMIYAHDANSVYVNLFIPSTLNWKEKGLVLTQNNNFPEQEGTSFTVTDLKKAGQFTLQVRYPKWVKKNGFKVMVNGKAVTVPEQSNGYVAIKRTWKKGDKVTVALPMETTTERMPDNSNYEAVVHGPIVMAAEIGNKDIPLLFADDSRMGHVAAGKVLPLQNMPMFVSNTNNDVAFIKPVAGKPLTYSMNGLVYPEKFESLKLVPFYKVHDNRYVIYFQKETPQSFEVIKQKLAIEEEAAAKLAAATVDVINNGEQQPESDHFIESENSATGITRGRYYRNAKGWFSYKLVDKNKEGAKLRLTYLGTDRNKNFSVLINGKEIAKVSLDGSKGNDFYTEEYAIPADVLQAAGNGGLTVKFVAAEGSTTANIYETRLLRK</sequence>
<dbReference type="Pfam" id="PF07944">
    <property type="entry name" value="Beta-AFase-like_GH127_cat"/>
    <property type="match status" value="1"/>
</dbReference>
<feature type="domain" description="DUF4986" evidence="3">
    <location>
        <begin position="547"/>
        <end position="630"/>
    </location>
</feature>
<comment type="caution">
    <text evidence="6">The sequence shown here is derived from an EMBL/GenBank/DDBJ whole genome shotgun (WGS) entry which is preliminary data.</text>
</comment>
<organism evidence="6 7">
    <name type="scientific">Mucilaginibacter auburnensis</name>
    <dbReference type="NCBI Taxonomy" id="1457233"/>
    <lineage>
        <taxon>Bacteria</taxon>
        <taxon>Pseudomonadati</taxon>
        <taxon>Bacteroidota</taxon>
        <taxon>Sphingobacteriia</taxon>
        <taxon>Sphingobacteriales</taxon>
        <taxon>Sphingobacteriaceae</taxon>
        <taxon>Mucilaginibacter</taxon>
    </lineage>
</organism>
<evidence type="ECO:0000259" key="2">
    <source>
        <dbReference type="Pfam" id="PF07944"/>
    </source>
</evidence>
<evidence type="ECO:0000256" key="1">
    <source>
        <dbReference type="SAM" id="SignalP"/>
    </source>
</evidence>
<dbReference type="PANTHER" id="PTHR31151">
    <property type="entry name" value="PROLINE-TRNA LIGASE (DUF1680)"/>
    <property type="match status" value="1"/>
</dbReference>
<dbReference type="InterPro" id="IPR046544">
    <property type="entry name" value="GH146_SB_dom"/>
</dbReference>
<dbReference type="InterPro" id="IPR008928">
    <property type="entry name" value="6-hairpin_glycosidase_sf"/>
</dbReference>
<feature type="domain" description="Glycoside hydrolase GH146 substrate-binding" evidence="4">
    <location>
        <begin position="654"/>
        <end position="788"/>
    </location>
</feature>
<evidence type="ECO:0000259" key="5">
    <source>
        <dbReference type="Pfam" id="PF20736"/>
    </source>
</evidence>
<keyword evidence="7" id="KW-1185">Reference proteome</keyword>
<dbReference type="Proteomes" id="UP000242687">
    <property type="component" value="Unassembled WGS sequence"/>
</dbReference>